<name>A0ACC2UJG2_9FUNG</name>
<reference evidence="1" key="1">
    <citation type="submission" date="2022-04" db="EMBL/GenBank/DDBJ databases">
        <title>Genome of the entomopathogenic fungus Entomophthora muscae.</title>
        <authorList>
            <person name="Elya C."/>
            <person name="Lovett B.R."/>
            <person name="Lee E."/>
            <person name="Macias A.M."/>
            <person name="Hajek A.E."/>
            <person name="De Bivort B.L."/>
            <person name="Kasson M.T."/>
            <person name="De Fine Licht H.H."/>
            <person name="Stajich J.E."/>
        </authorList>
    </citation>
    <scope>NUCLEOTIDE SEQUENCE</scope>
    <source>
        <strain evidence="1">Berkeley</strain>
    </source>
</reference>
<evidence type="ECO:0000313" key="2">
    <source>
        <dbReference type="Proteomes" id="UP001165960"/>
    </source>
</evidence>
<gene>
    <name evidence="1" type="primary">VPS11</name>
    <name evidence="1" type="ORF">DSO57_1036913</name>
</gene>
<sequence length="891" mass="101568">MNLTGRNFGKQQPYCLKNFKINGTTSRITSFAISESLSHTAIGLEDGQVIIIKGNIARDRFTKQKVIHSCSEPIAGLGFSDFHHTQPGLTTALSGSNQPISYFGETPFISKLDSDSPLHLFIATTRQILVCSLTGKEEKTVLDEQGCAVGCSSMIDTEFHRGMSLARDDAFYFYGPDGRGPCLAYEGIKCSIQWFGAQLVVTSPYIVNTSNPLTLSQIPQEDRLLPTQMEVYDVGQKLIGFSKKFHSGVHYVVWAFMGFFVLCQDGTLFRVEERDTRSKLEVLLSQDLFHLAITIATQSRRTLNLPDTSVHAELTTANAVAAASGAMDNIITDEELADIYRKYGDFLYSKGDYDSAMNQYIFTIGKLEPSYVIRKFLDAQRLRSLTTYLQELHSEGQGLANPDHTTLLLNCYTKLKDEARLEAFIKASPEKELQFDLETAIRVLRQAGFYELALFLARRYRNHDWYMQIQVENRKAIADALSYLQALPVADISHYMNRYGRAFVRDCPEQTIQLLLDTCTARTKPQCSPLDFSNVFVDRQDSLVTFLEQFCAHKLSKDFTWDPNAKRRSDLFAPPKLVVKPVRNGPSNGQHEVKDMALIWNTLLDLYLTWYIREKDRQEELEHKIMTILTDPEIHYDINHAIVLCKLSGLDQAIVFLYEKLAMYVDILSHWIAQDNVEKILETLRKYGPREPALYTLTLEYFASSPVSLLNHPMEFRQVLDYIDDQSLLPPVQVIQALSRNSVATIGNLKQFVKKSIQLDEEKIMQDAKLIQSYRHETEKKRKEVKELETSARVFQHTKCSSCSRPLDLPALHFLCRHSFHQRCLGQSTERCPLCSRNDQIILDLRKRQETEAYDHAEFLSQLQDAGDDGGFDVIADFLAKNTFQFTSLKE</sequence>
<organism evidence="1 2">
    <name type="scientific">Entomophthora muscae</name>
    <dbReference type="NCBI Taxonomy" id="34485"/>
    <lineage>
        <taxon>Eukaryota</taxon>
        <taxon>Fungi</taxon>
        <taxon>Fungi incertae sedis</taxon>
        <taxon>Zoopagomycota</taxon>
        <taxon>Entomophthoromycotina</taxon>
        <taxon>Entomophthoromycetes</taxon>
        <taxon>Entomophthorales</taxon>
        <taxon>Entomophthoraceae</taxon>
        <taxon>Entomophthora</taxon>
    </lineage>
</organism>
<evidence type="ECO:0000313" key="1">
    <source>
        <dbReference type="EMBL" id="KAJ9087067.1"/>
    </source>
</evidence>
<comment type="caution">
    <text evidence="1">The sequence shown here is derived from an EMBL/GenBank/DDBJ whole genome shotgun (WGS) entry which is preliminary data.</text>
</comment>
<proteinExistence type="predicted"/>
<protein>
    <submittedName>
        <fullName evidence="1">Vacuolar protein sorting-associated protein 11</fullName>
    </submittedName>
</protein>
<dbReference type="EMBL" id="QTSX02000373">
    <property type="protein sequence ID" value="KAJ9087067.1"/>
    <property type="molecule type" value="Genomic_DNA"/>
</dbReference>
<accession>A0ACC2UJG2</accession>
<keyword evidence="2" id="KW-1185">Reference proteome</keyword>
<dbReference type="Proteomes" id="UP001165960">
    <property type="component" value="Unassembled WGS sequence"/>
</dbReference>